<gene>
    <name evidence="1" type="ORF">IAB78_02640</name>
</gene>
<dbReference type="EMBL" id="JADILX010000047">
    <property type="protein sequence ID" value="MBO8485303.1"/>
    <property type="molecule type" value="Genomic_DNA"/>
</dbReference>
<sequence>VLVCGLFSMTGPEVCTGADNEMRQYRCESSFILNGNPSQKYVDWNTPVLTSAGTEIISERNQSQGNSQRNTSTIKLPARDNTMLKAGKILNTSDLYDYGSQMLLFPSGMRSSAHRLIIFRKLVI</sequence>
<reference evidence="1" key="1">
    <citation type="submission" date="2020-10" db="EMBL/GenBank/DDBJ databases">
        <authorList>
            <person name="Gilroy R."/>
        </authorList>
    </citation>
    <scope>NUCLEOTIDE SEQUENCE</scope>
    <source>
        <strain evidence="1">B2-16538</strain>
    </source>
</reference>
<feature type="non-terminal residue" evidence="1">
    <location>
        <position position="1"/>
    </location>
</feature>
<evidence type="ECO:0000313" key="1">
    <source>
        <dbReference type="EMBL" id="MBO8485303.1"/>
    </source>
</evidence>
<dbReference type="AlphaFoldDB" id="A0A9D9J1C5"/>
<organism evidence="1 2">
    <name type="scientific">Candidatus Cryptobacteroides excrementavium</name>
    <dbReference type="NCBI Taxonomy" id="2840759"/>
    <lineage>
        <taxon>Bacteria</taxon>
        <taxon>Pseudomonadati</taxon>
        <taxon>Bacteroidota</taxon>
        <taxon>Bacteroidia</taxon>
        <taxon>Bacteroidales</taxon>
        <taxon>Candidatus Cryptobacteroides</taxon>
    </lineage>
</organism>
<dbReference type="Proteomes" id="UP000823750">
    <property type="component" value="Unassembled WGS sequence"/>
</dbReference>
<protein>
    <submittedName>
        <fullName evidence="1">Uncharacterized protein</fullName>
    </submittedName>
</protein>
<reference evidence="1" key="2">
    <citation type="journal article" date="2021" name="PeerJ">
        <title>Extensive microbial diversity within the chicken gut microbiome revealed by metagenomics and culture.</title>
        <authorList>
            <person name="Gilroy R."/>
            <person name="Ravi A."/>
            <person name="Getino M."/>
            <person name="Pursley I."/>
            <person name="Horton D.L."/>
            <person name="Alikhan N.F."/>
            <person name="Baker D."/>
            <person name="Gharbi K."/>
            <person name="Hall N."/>
            <person name="Watson M."/>
            <person name="Adriaenssens E.M."/>
            <person name="Foster-Nyarko E."/>
            <person name="Jarju S."/>
            <person name="Secka A."/>
            <person name="Antonio M."/>
            <person name="Oren A."/>
            <person name="Chaudhuri R.R."/>
            <person name="La Ragione R."/>
            <person name="Hildebrand F."/>
            <person name="Pallen M.J."/>
        </authorList>
    </citation>
    <scope>NUCLEOTIDE SEQUENCE</scope>
    <source>
        <strain evidence="1">B2-16538</strain>
    </source>
</reference>
<evidence type="ECO:0000313" key="2">
    <source>
        <dbReference type="Proteomes" id="UP000823750"/>
    </source>
</evidence>
<proteinExistence type="predicted"/>
<comment type="caution">
    <text evidence="1">The sequence shown here is derived from an EMBL/GenBank/DDBJ whole genome shotgun (WGS) entry which is preliminary data.</text>
</comment>
<name>A0A9D9J1C5_9BACT</name>
<accession>A0A9D9J1C5</accession>